<keyword evidence="2" id="KW-0472">Membrane</keyword>
<keyword evidence="2" id="KW-0812">Transmembrane</keyword>
<feature type="transmembrane region" description="Helical" evidence="2">
    <location>
        <begin position="267"/>
        <end position="290"/>
    </location>
</feature>
<evidence type="ECO:0000313" key="4">
    <source>
        <dbReference type="EMBL" id="ABC30475.1"/>
    </source>
</evidence>
<dbReference type="STRING" id="349521.HCH_03741"/>
<dbReference type="Proteomes" id="UP000000238">
    <property type="component" value="Chromosome"/>
</dbReference>
<keyword evidence="2" id="KW-1133">Transmembrane helix</keyword>
<keyword evidence="1" id="KW-0175">Coiled coil</keyword>
<name>Q2SFU9_HAHCH</name>
<feature type="transmembrane region" description="Helical" evidence="2">
    <location>
        <begin position="302"/>
        <end position="320"/>
    </location>
</feature>
<gene>
    <name evidence="4" type="ordered locus">HCH_03741</name>
</gene>
<dbReference type="eggNOG" id="ENOG503328Q">
    <property type="taxonomic scope" value="Bacteria"/>
</dbReference>
<dbReference type="AlphaFoldDB" id="Q2SFU9"/>
<evidence type="ECO:0000259" key="3">
    <source>
        <dbReference type="Pfam" id="PF19658"/>
    </source>
</evidence>
<feature type="domain" description="DUF6161" evidence="3">
    <location>
        <begin position="181"/>
        <end position="381"/>
    </location>
</feature>
<dbReference type="OrthoDB" id="9151250at2"/>
<sequence>MDDQDSPGSFITLKTDIGERSFETYDELKEWYTKEANAWGWLQETIQKKHDATLADVWNRISSPLNRIRKFVDNFPTFSENPEELHKQKKGLQIEIHNSVEKGYTTTKSKEGIFILSLKGKSTSLIAGYALAFIKEIEVNTNSNAAIEGCYWGLQFRHGHAVESIAPNIRSLNLKIEEWERRLNKSLKSHLEERGTHESDLKELKDNFRKIIIESKNQCEESKSALELLLKESKAELDNIELVYDKKLALKSSVNYWINKRKHHQNVMTCMALLTLGIGTSTGAGFIWAAKSFLTEAAAQTPLWKLGVMLAISTFGIWMTRISSKIFISNLHLRTDADERVTMIQTYLALLREDNAINENERQLILQTLFRHSTSGIIKDEGPAGLYEMLAAHITKK</sequence>
<dbReference type="KEGG" id="hch:HCH_03741"/>
<reference evidence="4 5" key="1">
    <citation type="journal article" date="2005" name="Nucleic Acids Res.">
        <title>Genomic blueprint of Hahella chejuensis, a marine microbe producing an algicidal agent.</title>
        <authorList>
            <person name="Jeong H."/>
            <person name="Yim J.H."/>
            <person name="Lee C."/>
            <person name="Choi S.-H."/>
            <person name="Park Y.K."/>
            <person name="Yoon S.H."/>
            <person name="Hur C.-G."/>
            <person name="Kang H.-Y."/>
            <person name="Kim D."/>
            <person name="Lee H.H."/>
            <person name="Park K.H."/>
            <person name="Park S.-H."/>
            <person name="Park H.-S."/>
            <person name="Lee H.K."/>
            <person name="Oh T.K."/>
            <person name="Kim J.F."/>
        </authorList>
    </citation>
    <scope>NUCLEOTIDE SEQUENCE [LARGE SCALE GENOMIC DNA]</scope>
    <source>
        <strain evidence="4 5">KCTC 2396</strain>
    </source>
</reference>
<evidence type="ECO:0000313" key="5">
    <source>
        <dbReference type="Proteomes" id="UP000000238"/>
    </source>
</evidence>
<organism evidence="4 5">
    <name type="scientific">Hahella chejuensis (strain KCTC 2396)</name>
    <dbReference type="NCBI Taxonomy" id="349521"/>
    <lineage>
        <taxon>Bacteria</taxon>
        <taxon>Pseudomonadati</taxon>
        <taxon>Pseudomonadota</taxon>
        <taxon>Gammaproteobacteria</taxon>
        <taxon>Oceanospirillales</taxon>
        <taxon>Hahellaceae</taxon>
        <taxon>Hahella</taxon>
    </lineage>
</organism>
<evidence type="ECO:0000256" key="2">
    <source>
        <dbReference type="SAM" id="Phobius"/>
    </source>
</evidence>
<accession>Q2SFU9</accession>
<keyword evidence="5" id="KW-1185">Reference proteome</keyword>
<dbReference type="Pfam" id="PF19658">
    <property type="entry name" value="DUF6161"/>
    <property type="match status" value="1"/>
</dbReference>
<dbReference type="InterPro" id="IPR046159">
    <property type="entry name" value="DUF6161"/>
</dbReference>
<evidence type="ECO:0000256" key="1">
    <source>
        <dbReference type="SAM" id="Coils"/>
    </source>
</evidence>
<dbReference type="EMBL" id="CP000155">
    <property type="protein sequence ID" value="ABC30475.1"/>
    <property type="molecule type" value="Genomic_DNA"/>
</dbReference>
<dbReference type="HOGENOM" id="CLU_690441_0_0_6"/>
<dbReference type="RefSeq" id="WP_011397543.1">
    <property type="nucleotide sequence ID" value="NC_007645.1"/>
</dbReference>
<protein>
    <recommendedName>
        <fullName evidence="3">DUF6161 domain-containing protein</fullName>
    </recommendedName>
</protein>
<proteinExistence type="predicted"/>
<feature type="coiled-coil region" evidence="1">
    <location>
        <begin position="169"/>
        <end position="243"/>
    </location>
</feature>